<protein>
    <submittedName>
        <fullName evidence="2">Uncharacterized protein</fullName>
    </submittedName>
</protein>
<feature type="compositionally biased region" description="Low complexity" evidence="1">
    <location>
        <begin position="1"/>
        <end position="35"/>
    </location>
</feature>
<evidence type="ECO:0000256" key="1">
    <source>
        <dbReference type="SAM" id="MobiDB-lite"/>
    </source>
</evidence>
<sequence length="202" mass="20456">SSSTITSEPSSTTSSTSTSTTESSALSSGISLETSESQSHPILASRERLTVVGGDNLGCSVPVHECDHALALGHSRVPASVDLDPGGASLVVLGDFSCRRENIRYVALIRRGGNVLDEYSFLQFDFSITRGTGSSRLSSSHPSSISSSSTATTTTTSSATEASSSSTITSVSSSAISRTSPSIASVSAIAPVSGISSISSVV</sequence>
<reference evidence="3" key="1">
    <citation type="submission" date="2022-10" db="EMBL/GenBank/DDBJ databases">
        <title>Genome assembly of Pristionchus species.</title>
        <authorList>
            <person name="Yoshida K."/>
            <person name="Sommer R.J."/>
        </authorList>
    </citation>
    <scope>NUCLEOTIDE SEQUENCE [LARGE SCALE GENOMIC DNA]</scope>
    <source>
        <strain evidence="3">RS5460</strain>
    </source>
</reference>
<feature type="non-terminal residue" evidence="2">
    <location>
        <position position="1"/>
    </location>
</feature>
<evidence type="ECO:0000313" key="2">
    <source>
        <dbReference type="EMBL" id="GMR37247.1"/>
    </source>
</evidence>
<proteinExistence type="predicted"/>
<dbReference type="AlphaFoldDB" id="A0AAN5CBN2"/>
<keyword evidence="3" id="KW-1185">Reference proteome</keyword>
<feature type="region of interest" description="Disordered" evidence="1">
    <location>
        <begin position="132"/>
        <end position="164"/>
    </location>
</feature>
<feature type="region of interest" description="Disordered" evidence="1">
    <location>
        <begin position="1"/>
        <end position="40"/>
    </location>
</feature>
<evidence type="ECO:0000313" key="3">
    <source>
        <dbReference type="Proteomes" id="UP001328107"/>
    </source>
</evidence>
<name>A0AAN5CBN2_9BILA</name>
<dbReference type="Proteomes" id="UP001328107">
    <property type="component" value="Unassembled WGS sequence"/>
</dbReference>
<dbReference type="EMBL" id="BTRK01000002">
    <property type="protein sequence ID" value="GMR37247.1"/>
    <property type="molecule type" value="Genomic_DNA"/>
</dbReference>
<organism evidence="2 3">
    <name type="scientific">Pristionchus mayeri</name>
    <dbReference type="NCBI Taxonomy" id="1317129"/>
    <lineage>
        <taxon>Eukaryota</taxon>
        <taxon>Metazoa</taxon>
        <taxon>Ecdysozoa</taxon>
        <taxon>Nematoda</taxon>
        <taxon>Chromadorea</taxon>
        <taxon>Rhabditida</taxon>
        <taxon>Rhabditina</taxon>
        <taxon>Diplogasteromorpha</taxon>
        <taxon>Diplogasteroidea</taxon>
        <taxon>Neodiplogasteridae</taxon>
        <taxon>Pristionchus</taxon>
    </lineage>
</organism>
<accession>A0AAN5CBN2</accession>
<comment type="caution">
    <text evidence="2">The sequence shown here is derived from an EMBL/GenBank/DDBJ whole genome shotgun (WGS) entry which is preliminary data.</text>
</comment>
<gene>
    <name evidence="2" type="ORF">PMAYCL1PPCAC_07442</name>
</gene>